<evidence type="ECO:0000256" key="5">
    <source>
        <dbReference type="ARBA" id="ARBA00022741"/>
    </source>
</evidence>
<dbReference type="InterPro" id="IPR005467">
    <property type="entry name" value="His_kinase_dom"/>
</dbReference>
<comment type="catalytic activity">
    <reaction evidence="1">
        <text>ATP + protein L-histidine = ADP + protein N-phospho-L-histidine.</text>
        <dbReference type="EC" id="2.7.13.3"/>
    </reaction>
</comment>
<evidence type="ECO:0000256" key="8">
    <source>
        <dbReference type="ARBA" id="ARBA00023012"/>
    </source>
</evidence>
<organism evidence="10 11">
    <name type="scientific">Roseivirga spongicola</name>
    <dbReference type="NCBI Taxonomy" id="333140"/>
    <lineage>
        <taxon>Bacteria</taxon>
        <taxon>Pseudomonadati</taxon>
        <taxon>Bacteroidota</taxon>
        <taxon>Cytophagia</taxon>
        <taxon>Cytophagales</taxon>
        <taxon>Roseivirgaceae</taxon>
        <taxon>Roseivirga</taxon>
    </lineage>
</organism>
<dbReference type="InterPro" id="IPR011712">
    <property type="entry name" value="Sig_transdc_His_kin_sub3_dim/P"/>
</dbReference>
<dbReference type="InterPro" id="IPR003594">
    <property type="entry name" value="HATPase_dom"/>
</dbReference>
<evidence type="ECO:0000256" key="4">
    <source>
        <dbReference type="ARBA" id="ARBA00022679"/>
    </source>
</evidence>
<proteinExistence type="predicted"/>
<evidence type="ECO:0000256" key="3">
    <source>
        <dbReference type="ARBA" id="ARBA00022553"/>
    </source>
</evidence>
<keyword evidence="11" id="KW-1185">Reference proteome</keyword>
<dbReference type="InterPro" id="IPR050482">
    <property type="entry name" value="Sensor_HK_TwoCompSys"/>
</dbReference>
<keyword evidence="3" id="KW-0597">Phosphoprotein</keyword>
<dbReference type="GO" id="GO:0000155">
    <property type="term" value="F:phosphorelay sensor kinase activity"/>
    <property type="evidence" value="ECO:0007669"/>
    <property type="project" value="InterPro"/>
</dbReference>
<sequence length="224" mass="25862">MLRQQQSHQQKEADYQQQLLRANFQSQERERNRIGKDLHDEVGALLTTTKLYFQHLDRNTQEEKFAEIKSKAFSLLEETMTTVRRVSHDLRPVVLERLGLVEAILNVVDKINQSDQIKIEFKHSLSTEPDAEYSLNWYRIVQELINNTLKHADATLIVLDLKTLQGELWLTYSDNGKGLTPESDTASGLGMQNIRSRIGLMQGEMNIKQKEQGFEVVLKSKLKP</sequence>
<dbReference type="PANTHER" id="PTHR24421">
    <property type="entry name" value="NITRATE/NITRITE SENSOR PROTEIN NARX-RELATED"/>
    <property type="match status" value="1"/>
</dbReference>
<dbReference type="CDD" id="cd16917">
    <property type="entry name" value="HATPase_UhpB-NarQ-NarX-like"/>
    <property type="match status" value="1"/>
</dbReference>
<name>A0A150XB90_9BACT</name>
<dbReference type="STRING" id="333140.AWW68_08885"/>
<evidence type="ECO:0000256" key="2">
    <source>
        <dbReference type="ARBA" id="ARBA00012438"/>
    </source>
</evidence>
<reference evidence="10 11" key="1">
    <citation type="submission" date="2016-01" db="EMBL/GenBank/DDBJ databases">
        <title>Genome sequencing of Roseivirga spongicola UST030701-084.</title>
        <authorList>
            <person name="Selvaratnam C."/>
            <person name="Thevarajoo S."/>
            <person name="Goh K.M."/>
            <person name="Ee R."/>
            <person name="Chan K.-G."/>
            <person name="Chong C.S."/>
        </authorList>
    </citation>
    <scope>NUCLEOTIDE SEQUENCE [LARGE SCALE GENOMIC DNA]</scope>
    <source>
        <strain evidence="10 11">UST030701-084</strain>
    </source>
</reference>
<dbReference type="GO" id="GO:0046983">
    <property type="term" value="F:protein dimerization activity"/>
    <property type="evidence" value="ECO:0007669"/>
    <property type="project" value="InterPro"/>
</dbReference>
<evidence type="ECO:0000256" key="7">
    <source>
        <dbReference type="ARBA" id="ARBA00022840"/>
    </source>
</evidence>
<dbReference type="EC" id="2.7.13.3" evidence="2"/>
<keyword evidence="7" id="KW-0067">ATP-binding</keyword>
<dbReference type="InterPro" id="IPR036890">
    <property type="entry name" value="HATPase_C_sf"/>
</dbReference>
<keyword evidence="5" id="KW-0547">Nucleotide-binding</keyword>
<feature type="domain" description="Histidine kinase" evidence="9">
    <location>
        <begin position="33"/>
        <end position="224"/>
    </location>
</feature>
<protein>
    <recommendedName>
        <fullName evidence="2">histidine kinase</fullName>
        <ecNumber evidence="2">2.7.13.3</ecNumber>
    </recommendedName>
</protein>
<dbReference type="Pfam" id="PF02518">
    <property type="entry name" value="HATPase_c"/>
    <property type="match status" value="1"/>
</dbReference>
<dbReference type="PROSITE" id="PS50109">
    <property type="entry name" value="HIS_KIN"/>
    <property type="match status" value="1"/>
</dbReference>
<dbReference type="AlphaFoldDB" id="A0A150XB90"/>
<evidence type="ECO:0000256" key="1">
    <source>
        <dbReference type="ARBA" id="ARBA00000085"/>
    </source>
</evidence>
<dbReference type="Gene3D" id="3.30.565.10">
    <property type="entry name" value="Histidine kinase-like ATPase, C-terminal domain"/>
    <property type="match status" value="1"/>
</dbReference>
<comment type="caution">
    <text evidence="10">The sequence shown here is derived from an EMBL/GenBank/DDBJ whole genome shotgun (WGS) entry which is preliminary data.</text>
</comment>
<dbReference type="SUPFAM" id="SSF55874">
    <property type="entry name" value="ATPase domain of HSP90 chaperone/DNA topoisomerase II/histidine kinase"/>
    <property type="match status" value="1"/>
</dbReference>
<dbReference type="SMART" id="SM00387">
    <property type="entry name" value="HATPase_c"/>
    <property type="match status" value="1"/>
</dbReference>
<evidence type="ECO:0000313" key="11">
    <source>
        <dbReference type="Proteomes" id="UP000075606"/>
    </source>
</evidence>
<evidence type="ECO:0000256" key="6">
    <source>
        <dbReference type="ARBA" id="ARBA00022777"/>
    </source>
</evidence>
<dbReference type="Proteomes" id="UP000075606">
    <property type="component" value="Unassembled WGS sequence"/>
</dbReference>
<dbReference type="Gene3D" id="1.20.5.1930">
    <property type="match status" value="1"/>
</dbReference>
<keyword evidence="4" id="KW-0808">Transferase</keyword>
<evidence type="ECO:0000313" key="10">
    <source>
        <dbReference type="EMBL" id="KYG75934.1"/>
    </source>
</evidence>
<gene>
    <name evidence="10" type="ORF">AWW68_08885</name>
</gene>
<dbReference type="EMBL" id="LRPC01000012">
    <property type="protein sequence ID" value="KYG75934.1"/>
    <property type="molecule type" value="Genomic_DNA"/>
</dbReference>
<accession>A0A150XB90</accession>
<evidence type="ECO:0000259" key="9">
    <source>
        <dbReference type="PROSITE" id="PS50109"/>
    </source>
</evidence>
<dbReference type="PANTHER" id="PTHR24421:SF10">
    <property type="entry name" value="NITRATE_NITRITE SENSOR PROTEIN NARQ"/>
    <property type="match status" value="1"/>
</dbReference>
<dbReference type="Pfam" id="PF07730">
    <property type="entry name" value="HisKA_3"/>
    <property type="match status" value="1"/>
</dbReference>
<dbReference type="GO" id="GO:0016020">
    <property type="term" value="C:membrane"/>
    <property type="evidence" value="ECO:0007669"/>
    <property type="project" value="InterPro"/>
</dbReference>
<keyword evidence="8" id="KW-0902">Two-component regulatory system</keyword>
<dbReference type="GO" id="GO:0005524">
    <property type="term" value="F:ATP binding"/>
    <property type="evidence" value="ECO:0007669"/>
    <property type="project" value="UniProtKB-KW"/>
</dbReference>
<keyword evidence="6" id="KW-0418">Kinase</keyword>